<evidence type="ECO:0000256" key="4">
    <source>
        <dbReference type="ARBA" id="ARBA00022989"/>
    </source>
</evidence>
<feature type="transmembrane region" description="Helical" evidence="6">
    <location>
        <begin position="498"/>
        <end position="519"/>
    </location>
</feature>
<evidence type="ECO:0000256" key="1">
    <source>
        <dbReference type="ARBA" id="ARBA00004141"/>
    </source>
</evidence>
<dbReference type="GeneID" id="70247771"/>
<dbReference type="Gene3D" id="1.20.1250.20">
    <property type="entry name" value="MFS general substrate transporter like domains"/>
    <property type="match status" value="1"/>
</dbReference>
<reference evidence="7" key="1">
    <citation type="submission" date="2021-12" db="EMBL/GenBank/DDBJ databases">
        <title>Convergent genome expansion in fungi linked to evolution of root-endophyte symbiosis.</title>
        <authorList>
            <consortium name="DOE Joint Genome Institute"/>
            <person name="Ke Y.-H."/>
            <person name="Bonito G."/>
            <person name="Liao H.-L."/>
            <person name="Looney B."/>
            <person name="Rojas-Flechas A."/>
            <person name="Nash J."/>
            <person name="Hameed K."/>
            <person name="Schadt C."/>
            <person name="Martin F."/>
            <person name="Crous P.W."/>
            <person name="Miettinen O."/>
            <person name="Magnuson J.K."/>
            <person name="Labbe J."/>
            <person name="Jacobson D."/>
            <person name="Doktycz M.J."/>
            <person name="Veneault-Fourrey C."/>
            <person name="Kuo A."/>
            <person name="Mondo S."/>
            <person name="Calhoun S."/>
            <person name="Riley R."/>
            <person name="Ohm R."/>
            <person name="LaButti K."/>
            <person name="Andreopoulos B."/>
            <person name="Pangilinan J."/>
            <person name="Nolan M."/>
            <person name="Tritt A."/>
            <person name="Clum A."/>
            <person name="Lipzen A."/>
            <person name="Daum C."/>
            <person name="Barry K."/>
            <person name="Grigoriev I.V."/>
            <person name="Vilgalys R."/>
        </authorList>
    </citation>
    <scope>NUCLEOTIDE SEQUENCE</scope>
    <source>
        <strain evidence="7">PMI_201</strain>
    </source>
</reference>
<dbReference type="GO" id="GO:0022857">
    <property type="term" value="F:transmembrane transporter activity"/>
    <property type="evidence" value="ECO:0007669"/>
    <property type="project" value="InterPro"/>
</dbReference>
<dbReference type="RefSeq" id="XP_046066544.1">
    <property type="nucleotide sequence ID" value="XM_046217484.1"/>
</dbReference>
<sequence length="549" mass="60146">MPGPEPTTNIVDVTSHTPLLPSNDTQQAYGTENGGADELAVSDCSDVELYDHLRKIPDSLPLTVWLIATIELCEKFAYFGTTAPLQNYIQNSRDDPLRPGGLGLGQAKATIVNLGFMMWCFVTPLIGAAISEQYLGRVKTIIFSSIFYICGSVVLVFSSIPLVQDIGLSFAALILSLFLIGIGAGGIRANVVTLVAEQYTSPKEKIRVLDSGEKVIIDEKLTLQRIVTTFFIYVNIGSFSSLATTAIEKYHGFTAAFALPLLVFLIGFAIMMASKDRYVSHPPDNSILFNAGRVLWIALKNRCNLDSARPSYRAEEELVEILPWDDSFIDDLKNTIVSSRVFLLFPFFWATYSQCLTNFVSQAGTMETHGIPNDLISIIDNISVLILLPTCDRVVLPLLRRMGAPLRTIDRIQVGFMLCGIAMLYTAFVQRRIYSSPPCYDHPRALDCLDGRVPNRISVFYQAPSYVLIAASEVFAAVAGNEYAFATAPKSMKSLVMAIYLSSVSVGALLAMTVSPLTVDPKLPWMYLTLGVGTIISGSCFHFVRAGGI</sequence>
<keyword evidence="4 6" id="KW-1133">Transmembrane helix</keyword>
<feature type="transmembrane region" description="Helical" evidence="6">
    <location>
        <begin position="226"/>
        <end position="247"/>
    </location>
</feature>
<organism evidence="7 8">
    <name type="scientific">Talaromyces proteolyticus</name>
    <dbReference type="NCBI Taxonomy" id="1131652"/>
    <lineage>
        <taxon>Eukaryota</taxon>
        <taxon>Fungi</taxon>
        <taxon>Dikarya</taxon>
        <taxon>Ascomycota</taxon>
        <taxon>Pezizomycotina</taxon>
        <taxon>Eurotiomycetes</taxon>
        <taxon>Eurotiomycetidae</taxon>
        <taxon>Eurotiales</taxon>
        <taxon>Trichocomaceae</taxon>
        <taxon>Talaromyces</taxon>
        <taxon>Talaromyces sect. Bacilispori</taxon>
    </lineage>
</organism>
<dbReference type="PANTHER" id="PTHR11654">
    <property type="entry name" value="OLIGOPEPTIDE TRANSPORTER-RELATED"/>
    <property type="match status" value="1"/>
</dbReference>
<comment type="subcellular location">
    <subcellularLocation>
        <location evidence="1">Membrane</location>
        <topology evidence="1">Multi-pass membrane protein</topology>
    </subcellularLocation>
</comment>
<feature type="transmembrane region" description="Helical" evidence="6">
    <location>
        <begin position="111"/>
        <end position="130"/>
    </location>
</feature>
<feature type="transmembrane region" description="Helical" evidence="6">
    <location>
        <begin position="525"/>
        <end position="544"/>
    </location>
</feature>
<feature type="transmembrane region" description="Helical" evidence="6">
    <location>
        <begin position="341"/>
        <end position="363"/>
    </location>
</feature>
<dbReference type="Pfam" id="PF00854">
    <property type="entry name" value="PTR2"/>
    <property type="match status" value="1"/>
</dbReference>
<accession>A0AAD4KG51</accession>
<gene>
    <name evidence="7" type="ORF">BGW36DRAFT_390474</name>
</gene>
<keyword evidence="8" id="KW-1185">Reference proteome</keyword>
<feature type="transmembrane region" description="Helical" evidence="6">
    <location>
        <begin position="466"/>
        <end position="486"/>
    </location>
</feature>
<protein>
    <submittedName>
        <fullName evidence="7">Oligopeptide transporter</fullName>
    </submittedName>
</protein>
<dbReference type="EMBL" id="JAJTJA010000014">
    <property type="protein sequence ID" value="KAH8690261.1"/>
    <property type="molecule type" value="Genomic_DNA"/>
</dbReference>
<name>A0AAD4KG51_9EURO</name>
<keyword evidence="3 6" id="KW-0812">Transmembrane</keyword>
<evidence type="ECO:0000256" key="2">
    <source>
        <dbReference type="ARBA" id="ARBA00005982"/>
    </source>
</evidence>
<dbReference type="Proteomes" id="UP001201262">
    <property type="component" value="Unassembled WGS sequence"/>
</dbReference>
<evidence type="ECO:0000256" key="3">
    <source>
        <dbReference type="ARBA" id="ARBA00022692"/>
    </source>
</evidence>
<feature type="transmembrane region" description="Helical" evidence="6">
    <location>
        <begin position="253"/>
        <end position="273"/>
    </location>
</feature>
<dbReference type="InterPro" id="IPR036259">
    <property type="entry name" value="MFS_trans_sf"/>
</dbReference>
<proteinExistence type="inferred from homology"/>
<evidence type="ECO:0000256" key="6">
    <source>
        <dbReference type="SAM" id="Phobius"/>
    </source>
</evidence>
<feature type="transmembrane region" description="Helical" evidence="6">
    <location>
        <begin position="166"/>
        <end position="187"/>
    </location>
</feature>
<evidence type="ECO:0000256" key="5">
    <source>
        <dbReference type="ARBA" id="ARBA00023136"/>
    </source>
</evidence>
<dbReference type="AlphaFoldDB" id="A0AAD4KG51"/>
<feature type="transmembrane region" description="Helical" evidence="6">
    <location>
        <begin position="142"/>
        <end position="160"/>
    </location>
</feature>
<feature type="transmembrane region" description="Helical" evidence="6">
    <location>
        <begin position="408"/>
        <end position="428"/>
    </location>
</feature>
<comment type="caution">
    <text evidence="7">The sequence shown here is derived from an EMBL/GenBank/DDBJ whole genome shotgun (WGS) entry which is preliminary data.</text>
</comment>
<evidence type="ECO:0000313" key="8">
    <source>
        <dbReference type="Proteomes" id="UP001201262"/>
    </source>
</evidence>
<dbReference type="InterPro" id="IPR000109">
    <property type="entry name" value="POT_fam"/>
</dbReference>
<comment type="similarity">
    <text evidence="2">Belongs to the major facilitator superfamily. Proton-dependent oligopeptide transporter (POT/PTR) (TC 2.A.17) family.</text>
</comment>
<evidence type="ECO:0000313" key="7">
    <source>
        <dbReference type="EMBL" id="KAH8690261.1"/>
    </source>
</evidence>
<keyword evidence="5 6" id="KW-0472">Membrane</keyword>
<dbReference type="GO" id="GO:0016020">
    <property type="term" value="C:membrane"/>
    <property type="evidence" value="ECO:0007669"/>
    <property type="project" value="UniProtKB-SubCell"/>
</dbReference>
<dbReference type="SUPFAM" id="SSF103473">
    <property type="entry name" value="MFS general substrate transporter"/>
    <property type="match status" value="1"/>
</dbReference>